<dbReference type="InterPro" id="IPR035979">
    <property type="entry name" value="RBD_domain_sf"/>
</dbReference>
<evidence type="ECO:0000313" key="5">
    <source>
        <dbReference type="EMBL" id="ODV88832.1"/>
    </source>
</evidence>
<evidence type="ECO:0000256" key="3">
    <source>
        <dbReference type="SAM" id="MobiDB-lite"/>
    </source>
</evidence>
<feature type="compositionally biased region" description="Polar residues" evidence="3">
    <location>
        <begin position="345"/>
        <end position="355"/>
    </location>
</feature>
<proteinExistence type="predicted"/>
<evidence type="ECO:0000259" key="4">
    <source>
        <dbReference type="PROSITE" id="PS50102"/>
    </source>
</evidence>
<keyword evidence="6" id="KW-1185">Reference proteome</keyword>
<feature type="compositionally biased region" description="Basic and acidic residues" evidence="3">
    <location>
        <begin position="156"/>
        <end position="178"/>
    </location>
</feature>
<dbReference type="PANTHER" id="PTHR23236:SF11">
    <property type="entry name" value="EUKARYOTIC TRANSLATION INITIATION FACTOR 4H"/>
    <property type="match status" value="1"/>
</dbReference>
<feature type="compositionally biased region" description="Basic and acidic residues" evidence="3">
    <location>
        <begin position="246"/>
        <end position="262"/>
    </location>
</feature>
<feature type="domain" description="RRM" evidence="4">
    <location>
        <begin position="61"/>
        <end position="137"/>
    </location>
</feature>
<keyword evidence="1 2" id="KW-0694">RNA-binding</keyword>
<evidence type="ECO:0000256" key="1">
    <source>
        <dbReference type="ARBA" id="ARBA00022884"/>
    </source>
</evidence>
<evidence type="ECO:0000256" key="2">
    <source>
        <dbReference type="PROSITE-ProRule" id="PRU00176"/>
    </source>
</evidence>
<dbReference type="SUPFAM" id="SSF54928">
    <property type="entry name" value="RNA-binding domain, RBD"/>
    <property type="match status" value="1"/>
</dbReference>
<name>A0A1E4TAQ2_9ASCO</name>
<dbReference type="Pfam" id="PF00076">
    <property type="entry name" value="RRM_1"/>
    <property type="match status" value="1"/>
</dbReference>
<reference evidence="6" key="1">
    <citation type="submission" date="2016-02" db="EMBL/GenBank/DDBJ databases">
        <title>Comparative genomics of biotechnologically important yeasts.</title>
        <authorList>
            <consortium name="DOE Joint Genome Institute"/>
            <person name="Riley R."/>
            <person name="Haridas S."/>
            <person name="Wolfe K.H."/>
            <person name="Lopes M.R."/>
            <person name="Hittinger C.T."/>
            <person name="Goker M."/>
            <person name="Salamov A."/>
            <person name="Wisecaver J."/>
            <person name="Long T.M."/>
            <person name="Aerts A.L."/>
            <person name="Barry K."/>
            <person name="Choi C."/>
            <person name="Clum A."/>
            <person name="Coughlan A.Y."/>
            <person name="Deshpande S."/>
            <person name="Douglass A.P."/>
            <person name="Hanson S.J."/>
            <person name="Klenk H.-P."/>
            <person name="Labutti K."/>
            <person name="Lapidus A."/>
            <person name="Lindquist E."/>
            <person name="Lipzen A."/>
            <person name="Meier-Kolthoff J.P."/>
            <person name="Ohm R.A."/>
            <person name="Otillar R.P."/>
            <person name="Pangilinan J."/>
            <person name="Peng Y."/>
            <person name="Rokas A."/>
            <person name="Rosa C.A."/>
            <person name="Scheuner C."/>
            <person name="Sibirny A.A."/>
            <person name="Slot J.C."/>
            <person name="Stielow J.B."/>
            <person name="Sun H."/>
            <person name="Kurtzman C.P."/>
            <person name="Blackwell M."/>
            <person name="Jeffries T.W."/>
            <person name="Grigoriev I.V."/>
        </authorList>
    </citation>
    <scope>NUCLEOTIDE SEQUENCE [LARGE SCALE GENOMIC DNA]</scope>
    <source>
        <strain evidence="6">NRRL Y-17796</strain>
    </source>
</reference>
<dbReference type="AlphaFoldDB" id="A0A1E4TAQ2"/>
<dbReference type="PROSITE" id="PS50102">
    <property type="entry name" value="RRM"/>
    <property type="match status" value="1"/>
</dbReference>
<organism evidence="5 6">
    <name type="scientific">Tortispora caseinolytica NRRL Y-17796</name>
    <dbReference type="NCBI Taxonomy" id="767744"/>
    <lineage>
        <taxon>Eukaryota</taxon>
        <taxon>Fungi</taxon>
        <taxon>Dikarya</taxon>
        <taxon>Ascomycota</taxon>
        <taxon>Saccharomycotina</taxon>
        <taxon>Trigonopsidomycetes</taxon>
        <taxon>Trigonopsidales</taxon>
        <taxon>Trigonopsidaceae</taxon>
        <taxon>Tortispora</taxon>
    </lineage>
</organism>
<dbReference type="Gene3D" id="3.30.70.330">
    <property type="match status" value="1"/>
</dbReference>
<dbReference type="Proteomes" id="UP000095023">
    <property type="component" value="Unassembled WGS sequence"/>
</dbReference>
<evidence type="ECO:0000313" key="6">
    <source>
        <dbReference type="Proteomes" id="UP000095023"/>
    </source>
</evidence>
<feature type="compositionally biased region" description="Basic and acidic residues" evidence="3">
    <location>
        <begin position="392"/>
        <end position="415"/>
    </location>
</feature>
<feature type="compositionally biased region" description="Acidic residues" evidence="3">
    <location>
        <begin position="434"/>
        <end position="444"/>
    </location>
</feature>
<sequence>MTLNEFHQDASFGGPIAPINGLWADEDFDIPPPADLHTMNLSGAAPSFGRPEPPIPDEPPYTAWLGSMSLTVTEDHIKEAFKDLPIESIRLTMDRLTGKPRGSGFVTFATRDGLIQAVARNNIMIDGRSTRVGVAEQREETPRFSRFGVGGGASWRRTEPVEDRELDVADILGRERPQQRRSGSGPFGGNRLDFSSAREGRAPPPLERQPNISDRPERSFSGNRMDFAAARQSDVPTFENQPSFADRPERQERRPRQSDMSDRSLNFASARNAPAAETERRSVTPEGASRPWRHGAGNRGSSPFADGEDSRRSRQPSSRIPSGLFASAEWRKPEAGADTGETSHESAGTVTQLSGNPFGAAKPVDTAAKLKELEEKAKEEASKAAHATTEVKSSKPKEFKQYKGGKSDNNEKKNSVAEVAGKFAQLRMQKEQQSEEDIGSDSEWTEVTKAKK</sequence>
<feature type="compositionally biased region" description="Polar residues" evidence="3">
    <location>
        <begin position="234"/>
        <end position="243"/>
    </location>
</feature>
<dbReference type="InterPro" id="IPR000504">
    <property type="entry name" value="RRM_dom"/>
</dbReference>
<protein>
    <recommendedName>
        <fullName evidence="4">RRM domain-containing protein</fullName>
    </recommendedName>
</protein>
<dbReference type="GO" id="GO:0003723">
    <property type="term" value="F:RNA binding"/>
    <property type="evidence" value="ECO:0007669"/>
    <property type="project" value="UniProtKB-UniRule"/>
</dbReference>
<dbReference type="OrthoDB" id="48651at2759"/>
<dbReference type="EMBL" id="KV453843">
    <property type="protein sequence ID" value="ODV88832.1"/>
    <property type="molecule type" value="Genomic_DNA"/>
</dbReference>
<feature type="compositionally biased region" description="Basic and acidic residues" evidence="3">
    <location>
        <begin position="368"/>
        <end position="383"/>
    </location>
</feature>
<gene>
    <name evidence="5" type="ORF">CANCADRAFT_45319</name>
</gene>
<accession>A0A1E4TAQ2</accession>
<dbReference type="SMART" id="SM00360">
    <property type="entry name" value="RRM"/>
    <property type="match status" value="1"/>
</dbReference>
<dbReference type="PANTHER" id="PTHR23236">
    <property type="entry name" value="EUKARYOTIC TRANSLATION INITIATION FACTOR 4B/4H"/>
    <property type="match status" value="1"/>
</dbReference>
<dbReference type="InterPro" id="IPR012677">
    <property type="entry name" value="Nucleotide-bd_a/b_plait_sf"/>
</dbReference>
<feature type="region of interest" description="Disordered" evidence="3">
    <location>
        <begin position="136"/>
        <end position="452"/>
    </location>
</feature>
<dbReference type="GO" id="GO:0005730">
    <property type="term" value="C:nucleolus"/>
    <property type="evidence" value="ECO:0007669"/>
    <property type="project" value="TreeGrafter"/>
</dbReference>